<dbReference type="InParanoid" id="K3X4Y1"/>
<dbReference type="InterPro" id="IPR013057">
    <property type="entry name" value="AA_transpt_TM"/>
</dbReference>
<evidence type="ECO:0000313" key="8">
    <source>
        <dbReference type="Proteomes" id="UP000019132"/>
    </source>
</evidence>
<dbReference type="Proteomes" id="UP000019132">
    <property type="component" value="Unassembled WGS sequence"/>
</dbReference>
<feature type="transmembrane region" description="Helical" evidence="5">
    <location>
        <begin position="428"/>
        <end position="447"/>
    </location>
</feature>
<dbReference type="eggNOG" id="KOG1303">
    <property type="taxonomic scope" value="Eukaryota"/>
</dbReference>
<feature type="transmembrane region" description="Helical" evidence="5">
    <location>
        <begin position="370"/>
        <end position="391"/>
    </location>
</feature>
<dbReference type="PANTHER" id="PTHR22950">
    <property type="entry name" value="AMINO ACID TRANSPORTER"/>
    <property type="match status" value="1"/>
</dbReference>
<feature type="domain" description="Amino acid transporter transmembrane" evidence="6">
    <location>
        <begin position="13"/>
        <end position="442"/>
    </location>
</feature>
<feature type="transmembrane region" description="Helical" evidence="5">
    <location>
        <begin position="188"/>
        <end position="208"/>
    </location>
</feature>
<evidence type="ECO:0000256" key="5">
    <source>
        <dbReference type="SAM" id="Phobius"/>
    </source>
</evidence>
<dbReference type="GO" id="GO:0005774">
    <property type="term" value="C:vacuolar membrane"/>
    <property type="evidence" value="ECO:0007669"/>
    <property type="project" value="TreeGrafter"/>
</dbReference>
<proteinExistence type="predicted"/>
<keyword evidence="4 5" id="KW-0472">Membrane</keyword>
<dbReference type="STRING" id="431595.K3X4Y1"/>
<feature type="transmembrane region" description="Helical" evidence="5">
    <location>
        <begin position="149"/>
        <end position="168"/>
    </location>
</feature>
<keyword evidence="3 5" id="KW-1133">Transmembrane helix</keyword>
<accession>K3X4Y1</accession>
<dbReference type="HOGENOM" id="CLU_024289_2_0_1"/>
<evidence type="ECO:0000256" key="3">
    <source>
        <dbReference type="ARBA" id="ARBA00022989"/>
    </source>
</evidence>
<reference evidence="8" key="2">
    <citation type="submission" date="2010-04" db="EMBL/GenBank/DDBJ databases">
        <authorList>
            <person name="Buell R."/>
            <person name="Hamilton J."/>
            <person name="Hostetler J."/>
        </authorList>
    </citation>
    <scope>NUCLEOTIDE SEQUENCE [LARGE SCALE GENOMIC DNA]</scope>
    <source>
        <strain evidence="8">DAOM:BR144</strain>
    </source>
</reference>
<dbReference type="VEuPathDB" id="FungiDB:PYU1_G012254"/>
<dbReference type="GO" id="GO:0015179">
    <property type="term" value="F:L-amino acid transmembrane transporter activity"/>
    <property type="evidence" value="ECO:0007669"/>
    <property type="project" value="TreeGrafter"/>
</dbReference>
<dbReference type="PANTHER" id="PTHR22950:SF349">
    <property type="entry name" value="AMINO ACID TRANSPORTER TRANSMEMBRANE DOMAIN-CONTAINING PROTEIN"/>
    <property type="match status" value="1"/>
</dbReference>
<feature type="transmembrane region" description="Helical" evidence="5">
    <location>
        <begin position="124"/>
        <end position="142"/>
    </location>
</feature>
<comment type="subcellular location">
    <subcellularLocation>
        <location evidence="1">Membrane</location>
        <topology evidence="1">Multi-pass membrane protein</topology>
    </subcellularLocation>
</comment>
<dbReference type="EMBL" id="GL376608">
    <property type="status" value="NOT_ANNOTATED_CDS"/>
    <property type="molecule type" value="Genomic_DNA"/>
</dbReference>
<organism evidence="7 8">
    <name type="scientific">Globisporangium ultimum (strain ATCC 200006 / CBS 805.95 / DAOM BR144)</name>
    <name type="common">Pythium ultimum</name>
    <dbReference type="NCBI Taxonomy" id="431595"/>
    <lineage>
        <taxon>Eukaryota</taxon>
        <taxon>Sar</taxon>
        <taxon>Stramenopiles</taxon>
        <taxon>Oomycota</taxon>
        <taxon>Peronosporomycetes</taxon>
        <taxon>Pythiales</taxon>
        <taxon>Pythiaceae</taxon>
        <taxon>Globisporangium</taxon>
    </lineage>
</organism>
<dbReference type="OMA" id="RWITTVP"/>
<sequence>MGNPFFTAEDAKIAFNLFCCVYGIGTLGVPSNFSRAGALIAVIALLFMAFANVYSSVVCSKVMLAAPRSVKTFGDLGEWCMGKPGRYAVVISQMGVCLLVPCAFLVLGGTLLNSLLPGSFSPSIWIILMALMVLPVCLVPTLKEGAGAAFAGCMGTIIADVIGVAVLLHGMRGHPAVPYPAISFPQVAATFGNLSLAYGAGIVIPSLQRQHSDPTRMPRVVFVTMTFISVLFLALASSGYSVVGCQISGNLLFSIFPDQTTGLSKLGFAPHKGATVLAYLFMQLHITIAFAVLISPAFYIAERVFLGMHQPKLPGDLEAPNYDFAVTPAEIKSITSKGSVVLMADTEKERAQEEEADAAEYKGAFAWKYIVLRISIVAMLVVSSVVLQDHFLDLSDFIGASCITMSCIILLIAFYLKKLWPKIPTYEKIPAILVVIVCFVLGGYVSYTSGKALFSSEKSDPEILFPFCKAEDQHEIYYNATVNV</sequence>
<reference evidence="7" key="3">
    <citation type="submission" date="2015-02" db="UniProtKB">
        <authorList>
            <consortium name="EnsemblProtists"/>
        </authorList>
    </citation>
    <scope>IDENTIFICATION</scope>
    <source>
        <strain evidence="7">DAOM BR144</strain>
    </source>
</reference>
<feature type="transmembrane region" description="Helical" evidence="5">
    <location>
        <begin position="276"/>
        <end position="301"/>
    </location>
</feature>
<feature type="transmembrane region" description="Helical" evidence="5">
    <location>
        <begin position="220"/>
        <end position="243"/>
    </location>
</feature>
<dbReference type="AlphaFoldDB" id="K3X4Y1"/>
<feature type="transmembrane region" description="Helical" evidence="5">
    <location>
        <begin position="397"/>
        <end position="416"/>
    </location>
</feature>
<feature type="transmembrane region" description="Helical" evidence="5">
    <location>
        <begin position="38"/>
        <end position="66"/>
    </location>
</feature>
<dbReference type="Pfam" id="PF01490">
    <property type="entry name" value="Aa_trans"/>
    <property type="match status" value="1"/>
</dbReference>
<evidence type="ECO:0000256" key="2">
    <source>
        <dbReference type="ARBA" id="ARBA00022692"/>
    </source>
</evidence>
<name>K3X4Y1_GLOUD</name>
<protein>
    <recommendedName>
        <fullName evidence="6">Amino acid transporter transmembrane domain-containing protein</fullName>
    </recommendedName>
</protein>
<dbReference type="EnsemblProtists" id="PYU1_T012280">
    <property type="protein sequence ID" value="PYU1_T012280"/>
    <property type="gene ID" value="PYU1_G012254"/>
</dbReference>
<feature type="transmembrane region" description="Helical" evidence="5">
    <location>
        <begin position="87"/>
        <end position="112"/>
    </location>
</feature>
<evidence type="ECO:0000256" key="1">
    <source>
        <dbReference type="ARBA" id="ARBA00004141"/>
    </source>
</evidence>
<keyword evidence="8" id="KW-1185">Reference proteome</keyword>
<evidence type="ECO:0000313" key="7">
    <source>
        <dbReference type="EnsemblProtists" id="PYU1_T012280"/>
    </source>
</evidence>
<reference evidence="8" key="1">
    <citation type="journal article" date="2010" name="Genome Biol.">
        <title>Genome sequence of the necrotrophic plant pathogen Pythium ultimum reveals original pathogenicity mechanisms and effector repertoire.</title>
        <authorList>
            <person name="Levesque C.A."/>
            <person name="Brouwer H."/>
            <person name="Cano L."/>
            <person name="Hamilton J.P."/>
            <person name="Holt C."/>
            <person name="Huitema E."/>
            <person name="Raffaele S."/>
            <person name="Robideau G.P."/>
            <person name="Thines M."/>
            <person name="Win J."/>
            <person name="Zerillo M.M."/>
            <person name="Beakes G.W."/>
            <person name="Boore J.L."/>
            <person name="Busam D."/>
            <person name="Dumas B."/>
            <person name="Ferriera S."/>
            <person name="Fuerstenberg S.I."/>
            <person name="Gachon C.M."/>
            <person name="Gaulin E."/>
            <person name="Govers F."/>
            <person name="Grenville-Briggs L."/>
            <person name="Horner N."/>
            <person name="Hostetler J."/>
            <person name="Jiang R.H."/>
            <person name="Johnson J."/>
            <person name="Krajaejun T."/>
            <person name="Lin H."/>
            <person name="Meijer H.J."/>
            <person name="Moore B."/>
            <person name="Morris P."/>
            <person name="Phuntmart V."/>
            <person name="Puiu D."/>
            <person name="Shetty J."/>
            <person name="Stajich J.E."/>
            <person name="Tripathy S."/>
            <person name="Wawra S."/>
            <person name="van West P."/>
            <person name="Whitty B.R."/>
            <person name="Coutinho P.M."/>
            <person name="Henrissat B."/>
            <person name="Martin F."/>
            <person name="Thomas P.D."/>
            <person name="Tyler B.M."/>
            <person name="De Vries R.P."/>
            <person name="Kamoun S."/>
            <person name="Yandell M."/>
            <person name="Tisserat N."/>
            <person name="Buell C.R."/>
        </authorList>
    </citation>
    <scope>NUCLEOTIDE SEQUENCE</scope>
    <source>
        <strain evidence="8">DAOM:BR144</strain>
    </source>
</reference>
<evidence type="ECO:0000256" key="4">
    <source>
        <dbReference type="ARBA" id="ARBA00023136"/>
    </source>
</evidence>
<keyword evidence="2 5" id="KW-0812">Transmembrane</keyword>
<evidence type="ECO:0000259" key="6">
    <source>
        <dbReference type="Pfam" id="PF01490"/>
    </source>
</evidence>